<dbReference type="Proteomes" id="UP000005297">
    <property type="component" value="Unassembled WGS sequence"/>
</dbReference>
<sequence length="196" mass="21155">MKILSNHKLTIIAGFVLTAVLIGIATATGGGLTGDQLLGAAARWGHFLAGITWIGLLYYFNFVQVPSLGGVSAETKADLFKEGSIVRRALFWFRFAAMFTVFFGLLLLYGLWSQGGARAISPDIMIGATFGIIMWINVAFIIWPNQKKVIGIVQASSDEKAAAGKKALIASRINTMLSIPMLFFMASSAHFQVFAS</sequence>
<dbReference type="Pfam" id="PF06181">
    <property type="entry name" value="Urate_ox_N"/>
    <property type="match status" value="1"/>
</dbReference>
<keyword evidence="1" id="KW-1133">Transmembrane helix</keyword>
<feature type="transmembrane region" description="Helical" evidence="1">
    <location>
        <begin position="12"/>
        <end position="32"/>
    </location>
</feature>
<dbReference type="EMBL" id="AATS01000007">
    <property type="protein sequence ID" value="EAU54555.1"/>
    <property type="molecule type" value="Genomic_DNA"/>
</dbReference>
<gene>
    <name evidence="3" type="ORF">SPV1_07666</name>
</gene>
<feature type="domain" description="Urate oxidase N-terminal" evidence="2">
    <location>
        <begin position="124"/>
        <end position="193"/>
    </location>
</feature>
<accession>Q0EZ69</accession>
<dbReference type="PIRSF" id="PIRSF032086">
    <property type="entry name" value="UCP032086"/>
    <property type="match status" value="1"/>
</dbReference>
<dbReference type="eggNOG" id="COG3748">
    <property type="taxonomic scope" value="Bacteria"/>
</dbReference>
<proteinExistence type="predicted"/>
<dbReference type="InParanoid" id="Q0EZ69"/>
<evidence type="ECO:0000313" key="4">
    <source>
        <dbReference type="Proteomes" id="UP000005297"/>
    </source>
</evidence>
<dbReference type="TCDB" id="9.B.43.2.2">
    <property type="family name" value="the cytochrome c:urate oxidoreductase (puud) family"/>
</dbReference>
<comment type="caution">
    <text evidence="3">The sequence shown here is derived from an EMBL/GenBank/DDBJ whole genome shotgun (WGS) entry which is preliminary data.</text>
</comment>
<dbReference type="OrthoDB" id="9787495at2"/>
<feature type="transmembrane region" description="Helical" evidence="1">
    <location>
        <begin position="44"/>
        <end position="62"/>
    </location>
</feature>
<reference evidence="3 4" key="1">
    <citation type="submission" date="2006-09" db="EMBL/GenBank/DDBJ databases">
        <authorList>
            <person name="Emerson D."/>
            <person name="Ferriera S."/>
            <person name="Johnson J."/>
            <person name="Kravitz S."/>
            <person name="Halpern A."/>
            <person name="Remington K."/>
            <person name="Beeson K."/>
            <person name="Tran B."/>
            <person name="Rogers Y.-H."/>
            <person name="Friedman R."/>
            <person name="Venter J.C."/>
        </authorList>
    </citation>
    <scope>NUCLEOTIDE SEQUENCE [LARGE SCALE GENOMIC DNA]</scope>
    <source>
        <strain evidence="3 4">PV-1</strain>
    </source>
</reference>
<dbReference type="InterPro" id="IPR010389">
    <property type="entry name" value="Urate_ox_N"/>
</dbReference>
<dbReference type="RefSeq" id="WP_009849057.1">
    <property type="nucleotide sequence ID" value="NZ_DS022294.1"/>
</dbReference>
<feature type="transmembrane region" description="Helical" evidence="1">
    <location>
        <begin position="91"/>
        <end position="112"/>
    </location>
</feature>
<name>Q0EZ69_9PROT</name>
<keyword evidence="4" id="KW-1185">Reference proteome</keyword>
<feature type="transmembrane region" description="Helical" evidence="1">
    <location>
        <begin position="124"/>
        <end position="143"/>
    </location>
</feature>
<evidence type="ECO:0000259" key="2">
    <source>
        <dbReference type="Pfam" id="PF06181"/>
    </source>
</evidence>
<evidence type="ECO:0000313" key="3">
    <source>
        <dbReference type="EMBL" id="EAU54555.1"/>
    </source>
</evidence>
<keyword evidence="1" id="KW-0472">Membrane</keyword>
<dbReference type="HOGENOM" id="CLU_115347_1_0_0"/>
<evidence type="ECO:0000256" key="1">
    <source>
        <dbReference type="SAM" id="Phobius"/>
    </source>
</evidence>
<protein>
    <recommendedName>
        <fullName evidence="2">Urate oxidase N-terminal domain-containing protein</fullName>
    </recommendedName>
</protein>
<feature type="transmembrane region" description="Helical" evidence="1">
    <location>
        <begin position="175"/>
        <end position="195"/>
    </location>
</feature>
<organism evidence="3 4">
    <name type="scientific">Mariprofundus ferrooxydans PV-1</name>
    <dbReference type="NCBI Taxonomy" id="314345"/>
    <lineage>
        <taxon>Bacteria</taxon>
        <taxon>Pseudomonadati</taxon>
        <taxon>Pseudomonadota</taxon>
        <taxon>Candidatius Mariprofundia</taxon>
        <taxon>Mariprofundales</taxon>
        <taxon>Mariprofundaceae</taxon>
        <taxon>Mariprofundus</taxon>
    </lineage>
</organism>
<keyword evidence="1" id="KW-0812">Transmembrane</keyword>
<dbReference type="InterPro" id="IPR016988">
    <property type="entry name" value="UCP032086"/>
</dbReference>
<dbReference type="AlphaFoldDB" id="Q0EZ69"/>